<evidence type="ECO:0008006" key="3">
    <source>
        <dbReference type="Google" id="ProtNLM"/>
    </source>
</evidence>
<proteinExistence type="predicted"/>
<evidence type="ECO:0000313" key="1">
    <source>
        <dbReference type="EnsemblPlants" id="OB08G17490.1"/>
    </source>
</evidence>
<dbReference type="EnsemblPlants" id="OB08G17490.1">
    <property type="protein sequence ID" value="OB08G17490.1"/>
    <property type="gene ID" value="OB08G17490"/>
</dbReference>
<dbReference type="HOGENOM" id="CLU_056082_2_0_1"/>
<reference evidence="1" key="2">
    <citation type="submission" date="2013-04" db="UniProtKB">
        <authorList>
            <consortium name="EnsemblPlants"/>
        </authorList>
    </citation>
    <scope>IDENTIFICATION</scope>
</reference>
<dbReference type="OMA" id="HVACVKG"/>
<dbReference type="STRING" id="4533.J3MRM0"/>
<dbReference type="Proteomes" id="UP000006038">
    <property type="component" value="Chromosome 8"/>
</dbReference>
<reference evidence="1" key="1">
    <citation type="journal article" date="2013" name="Nat. Commun.">
        <title>Whole-genome sequencing of Oryza brachyantha reveals mechanisms underlying Oryza genome evolution.</title>
        <authorList>
            <person name="Chen J."/>
            <person name="Huang Q."/>
            <person name="Gao D."/>
            <person name="Wang J."/>
            <person name="Lang Y."/>
            <person name="Liu T."/>
            <person name="Li B."/>
            <person name="Bai Z."/>
            <person name="Luis Goicoechea J."/>
            <person name="Liang C."/>
            <person name="Chen C."/>
            <person name="Zhang W."/>
            <person name="Sun S."/>
            <person name="Liao Y."/>
            <person name="Zhang X."/>
            <person name="Yang L."/>
            <person name="Song C."/>
            <person name="Wang M."/>
            <person name="Shi J."/>
            <person name="Liu G."/>
            <person name="Liu J."/>
            <person name="Zhou H."/>
            <person name="Zhou W."/>
            <person name="Yu Q."/>
            <person name="An N."/>
            <person name="Chen Y."/>
            <person name="Cai Q."/>
            <person name="Wang B."/>
            <person name="Liu B."/>
            <person name="Min J."/>
            <person name="Huang Y."/>
            <person name="Wu H."/>
            <person name="Li Z."/>
            <person name="Zhang Y."/>
            <person name="Yin Y."/>
            <person name="Song W."/>
            <person name="Jiang J."/>
            <person name="Jackson S.A."/>
            <person name="Wing R.A."/>
            <person name="Wang J."/>
            <person name="Chen M."/>
        </authorList>
    </citation>
    <scope>NUCLEOTIDE SEQUENCE [LARGE SCALE GENOMIC DNA]</scope>
    <source>
        <strain evidence="1">cv. IRGC 101232</strain>
    </source>
</reference>
<name>J3MRM0_ORYBR</name>
<accession>J3MRM0</accession>
<dbReference type="AlphaFoldDB" id="J3MRM0"/>
<dbReference type="PANTHER" id="PTHR46477:SF8">
    <property type="entry name" value="OS08G0257100 PROTEIN"/>
    <property type="match status" value="1"/>
</dbReference>
<dbReference type="PANTHER" id="PTHR46477">
    <property type="entry name" value="CYSTEINE/HISTIDINE-RICH C1 DOMAIN FAMILY PROTEIN"/>
    <property type="match status" value="1"/>
</dbReference>
<keyword evidence="2" id="KW-1185">Reference proteome</keyword>
<organism evidence="1">
    <name type="scientific">Oryza brachyantha</name>
    <name type="common">malo sina</name>
    <dbReference type="NCBI Taxonomy" id="4533"/>
    <lineage>
        <taxon>Eukaryota</taxon>
        <taxon>Viridiplantae</taxon>
        <taxon>Streptophyta</taxon>
        <taxon>Embryophyta</taxon>
        <taxon>Tracheophyta</taxon>
        <taxon>Spermatophyta</taxon>
        <taxon>Magnoliopsida</taxon>
        <taxon>Liliopsida</taxon>
        <taxon>Poales</taxon>
        <taxon>Poaceae</taxon>
        <taxon>BOP clade</taxon>
        <taxon>Oryzoideae</taxon>
        <taxon>Oryzeae</taxon>
        <taxon>Oryzinae</taxon>
        <taxon>Oryza</taxon>
    </lineage>
</organism>
<evidence type="ECO:0000313" key="2">
    <source>
        <dbReference type="Proteomes" id="UP000006038"/>
    </source>
</evidence>
<dbReference type="SUPFAM" id="SSF57889">
    <property type="entry name" value="Cysteine-rich domain"/>
    <property type="match status" value="1"/>
</dbReference>
<protein>
    <recommendedName>
        <fullName evidence="3">DC1 domain-containing protein</fullName>
    </recommendedName>
</protein>
<dbReference type="InterPro" id="IPR046349">
    <property type="entry name" value="C1-like_sf"/>
</dbReference>
<sequence length="219" mass="23797">MDAADLPDEVPHPARPGLMLRLVHHHAGDAPVNFRCDGCREPGEGTRCASANLVLHTHCALATPTLQHPLVRGTLQLRRHVASDGDLFCQACYGDVLGLHKTSKGEYPDLHPCCAKLPVSITVRGGLTFELREEVSRRCSSCRAMEGYWSPWCYRSTNEPRVYLHVKCIKEIMPVLFGGGGGGGVGEVLLVLMRVVAGLLLGDPTAPLLAVNLIFPSNW</sequence>
<dbReference type="Gramene" id="OB08G17490.1">
    <property type="protein sequence ID" value="OB08G17490.1"/>
    <property type="gene ID" value="OB08G17490"/>
</dbReference>